<dbReference type="Proteomes" id="UP000752696">
    <property type="component" value="Unassembled WGS sequence"/>
</dbReference>
<feature type="repeat" description="HEAT" evidence="6">
    <location>
        <begin position="167"/>
        <end position="205"/>
    </location>
</feature>
<dbReference type="EMBL" id="CAJDYZ010005622">
    <property type="protein sequence ID" value="CAD1472634.1"/>
    <property type="molecule type" value="Genomic_DNA"/>
</dbReference>
<evidence type="ECO:0000256" key="6">
    <source>
        <dbReference type="PROSITE-ProRule" id="PRU00103"/>
    </source>
</evidence>
<comment type="subcellular location">
    <subcellularLocation>
        <location evidence="1">Cytoplasm</location>
        <location evidence="1">Cytoskeleton</location>
    </subcellularLocation>
</comment>
<dbReference type="GO" id="GO:0051010">
    <property type="term" value="F:microtubule plus-end binding"/>
    <property type="evidence" value="ECO:0007669"/>
    <property type="project" value="InterPro"/>
</dbReference>
<dbReference type="PANTHER" id="PTHR12609">
    <property type="entry name" value="MICROTUBULE ASSOCIATED PROTEIN XMAP215"/>
    <property type="match status" value="1"/>
</dbReference>
<dbReference type="Pfam" id="PF12348">
    <property type="entry name" value="CLASP_N"/>
    <property type="match status" value="1"/>
</dbReference>
<keyword evidence="2" id="KW-0963">Cytoplasm</keyword>
<dbReference type="OrthoDB" id="46159at2759"/>
<dbReference type="InterPro" id="IPR000225">
    <property type="entry name" value="Armadillo"/>
</dbReference>
<evidence type="ECO:0000313" key="10">
    <source>
        <dbReference type="Proteomes" id="UP000752696"/>
    </source>
</evidence>
<dbReference type="AlphaFoldDB" id="A0A6V7H140"/>
<dbReference type="SUPFAM" id="SSF48371">
    <property type="entry name" value="ARM repeat"/>
    <property type="match status" value="1"/>
</dbReference>
<dbReference type="GO" id="GO:0046785">
    <property type="term" value="P:microtubule polymerization"/>
    <property type="evidence" value="ECO:0007669"/>
    <property type="project" value="InterPro"/>
</dbReference>
<evidence type="ECO:0000256" key="5">
    <source>
        <dbReference type="ARBA" id="ARBA00025722"/>
    </source>
</evidence>
<comment type="caution">
    <text evidence="9">The sequence shown here is derived from an EMBL/GenBank/DDBJ whole genome shotgun (WGS) entry which is preliminary data.</text>
</comment>
<evidence type="ECO:0000256" key="2">
    <source>
        <dbReference type="ARBA" id="ARBA00022490"/>
    </source>
</evidence>
<evidence type="ECO:0000313" key="9">
    <source>
        <dbReference type="EMBL" id="CAD1472634.1"/>
    </source>
</evidence>
<dbReference type="InterPro" id="IPR016024">
    <property type="entry name" value="ARM-type_fold"/>
</dbReference>
<name>A0A6V7H140_9HYME</name>
<organism evidence="9 10">
    <name type="scientific">Heterotrigona itama</name>
    <dbReference type="NCBI Taxonomy" id="395501"/>
    <lineage>
        <taxon>Eukaryota</taxon>
        <taxon>Metazoa</taxon>
        <taxon>Ecdysozoa</taxon>
        <taxon>Arthropoda</taxon>
        <taxon>Hexapoda</taxon>
        <taxon>Insecta</taxon>
        <taxon>Pterygota</taxon>
        <taxon>Neoptera</taxon>
        <taxon>Endopterygota</taxon>
        <taxon>Hymenoptera</taxon>
        <taxon>Apocrita</taxon>
        <taxon>Aculeata</taxon>
        <taxon>Apoidea</taxon>
        <taxon>Anthophila</taxon>
        <taxon>Apidae</taxon>
        <taxon>Heterotrigona</taxon>
    </lineage>
</organism>
<feature type="non-terminal residue" evidence="9">
    <location>
        <position position="1"/>
    </location>
</feature>
<dbReference type="InterPro" id="IPR024395">
    <property type="entry name" value="CLASP_N_dom"/>
</dbReference>
<keyword evidence="4" id="KW-0206">Cytoskeleton</keyword>
<evidence type="ECO:0000256" key="4">
    <source>
        <dbReference type="ARBA" id="ARBA00023212"/>
    </source>
</evidence>
<dbReference type="PROSITE" id="PS50077">
    <property type="entry name" value="HEAT_REPEAT"/>
    <property type="match status" value="1"/>
</dbReference>
<dbReference type="InterPro" id="IPR011989">
    <property type="entry name" value="ARM-like"/>
</dbReference>
<dbReference type="SMART" id="SM01349">
    <property type="entry name" value="TOG"/>
    <property type="match status" value="1"/>
</dbReference>
<protein>
    <recommendedName>
        <fullName evidence="8">TOG domain-containing protein</fullName>
    </recommendedName>
</protein>
<dbReference type="Gene3D" id="1.25.10.10">
    <property type="entry name" value="Leucine-rich Repeat Variant"/>
    <property type="match status" value="1"/>
</dbReference>
<dbReference type="GO" id="GO:0061863">
    <property type="term" value="F:microtubule plus end polymerase"/>
    <property type="evidence" value="ECO:0007669"/>
    <property type="project" value="InterPro"/>
</dbReference>
<reference evidence="9" key="1">
    <citation type="submission" date="2020-07" db="EMBL/GenBank/DDBJ databases">
        <authorList>
            <person name="Nazaruddin N."/>
        </authorList>
    </citation>
    <scope>NUCLEOTIDE SEQUENCE</scope>
</reference>
<dbReference type="GO" id="GO:0030951">
    <property type="term" value="P:establishment or maintenance of microtubule cytoskeleton polarity"/>
    <property type="evidence" value="ECO:0007669"/>
    <property type="project" value="InterPro"/>
</dbReference>
<evidence type="ECO:0000256" key="1">
    <source>
        <dbReference type="ARBA" id="ARBA00004245"/>
    </source>
</evidence>
<dbReference type="InterPro" id="IPR045110">
    <property type="entry name" value="XMAP215"/>
</dbReference>
<comment type="similarity">
    <text evidence="5">Belongs to the TOG/XMAP215 family.</text>
</comment>
<evidence type="ECO:0000256" key="7">
    <source>
        <dbReference type="PROSITE-ProRule" id="PRU00259"/>
    </source>
</evidence>
<keyword evidence="10" id="KW-1185">Reference proteome</keyword>
<dbReference type="InterPro" id="IPR034085">
    <property type="entry name" value="TOG"/>
</dbReference>
<dbReference type="InterPro" id="IPR021133">
    <property type="entry name" value="HEAT_type_2"/>
</dbReference>
<feature type="repeat" description="ARM" evidence="7">
    <location>
        <begin position="166"/>
        <end position="193"/>
    </location>
</feature>
<sequence>MDAFAETVTLDLPCALETSGSTRGVLPMPIGIERRPLLLAESKNIHLVVQNGLEILTFLADRMGHDFKPYISTIIQPTIDRLDSRRNAIKNIDDVCLIGDSKDATREKAQLVLLKIMEKGCMSPQQLLDRLRPAFNHKNAKLREEALILLTTTLNEHGADEMILSGVIPSIVKLLSDPSEKVRETALNTLADIYRHVGERLRVDLQRKHNVPQANVAFLEIDFSGKWWAQWSRRKKIKREYIPTLETIEGSRLWPIRERNATGFFVDRNFSGDGGTRFQAIRSFDEAILHNYVYRFWVEASEHGK</sequence>
<dbReference type="PROSITE" id="PS50176">
    <property type="entry name" value="ARM_REPEAT"/>
    <property type="match status" value="1"/>
</dbReference>
<feature type="domain" description="TOG" evidence="8">
    <location>
        <begin position="2"/>
        <end position="217"/>
    </location>
</feature>
<gene>
    <name evidence="9" type="ORF">MHI_LOCUS310670</name>
</gene>
<keyword evidence="3" id="KW-0677">Repeat</keyword>
<evidence type="ECO:0000256" key="3">
    <source>
        <dbReference type="ARBA" id="ARBA00022737"/>
    </source>
</evidence>
<evidence type="ECO:0000259" key="8">
    <source>
        <dbReference type="SMART" id="SM01349"/>
    </source>
</evidence>
<proteinExistence type="inferred from homology"/>
<dbReference type="GO" id="GO:0005856">
    <property type="term" value="C:cytoskeleton"/>
    <property type="evidence" value="ECO:0007669"/>
    <property type="project" value="UniProtKB-SubCell"/>
</dbReference>
<dbReference type="GO" id="GO:0007051">
    <property type="term" value="P:spindle organization"/>
    <property type="evidence" value="ECO:0007669"/>
    <property type="project" value="InterPro"/>
</dbReference>
<accession>A0A6V7H140</accession>